<dbReference type="Gene3D" id="2.60.40.10">
    <property type="entry name" value="Immunoglobulins"/>
    <property type="match status" value="1"/>
</dbReference>
<dbReference type="PROSITE" id="PS50172">
    <property type="entry name" value="BRCT"/>
    <property type="match status" value="1"/>
</dbReference>
<feature type="region of interest" description="Disordered" evidence="1">
    <location>
        <begin position="279"/>
        <end position="472"/>
    </location>
</feature>
<name>A0A9W8NRC1_9AGAR</name>
<dbReference type="Pfam" id="PF00533">
    <property type="entry name" value="BRCT"/>
    <property type="match status" value="1"/>
</dbReference>
<feature type="domain" description="BRCT" evidence="2">
    <location>
        <begin position="196"/>
        <end position="273"/>
    </location>
</feature>
<dbReference type="SUPFAM" id="SSF52113">
    <property type="entry name" value="BRCT domain"/>
    <property type="match status" value="1"/>
</dbReference>
<dbReference type="GO" id="GO:0046983">
    <property type="term" value="F:protein dimerization activity"/>
    <property type="evidence" value="ECO:0007669"/>
    <property type="project" value="InterPro"/>
</dbReference>
<dbReference type="CDD" id="cd13945">
    <property type="entry name" value="Chs5_N"/>
    <property type="match status" value="1"/>
</dbReference>
<dbReference type="EMBL" id="JANVFU010000019">
    <property type="protein sequence ID" value="KAJ3739305.1"/>
    <property type="molecule type" value="Genomic_DNA"/>
</dbReference>
<dbReference type="InterPro" id="IPR031673">
    <property type="entry name" value="Chs5_N"/>
</dbReference>
<feature type="compositionally biased region" description="Low complexity" evidence="1">
    <location>
        <begin position="350"/>
        <end position="362"/>
    </location>
</feature>
<evidence type="ECO:0000313" key="5">
    <source>
        <dbReference type="Proteomes" id="UP001142393"/>
    </source>
</evidence>
<dbReference type="AlphaFoldDB" id="A0A9W8NRC1"/>
<dbReference type="Gene3D" id="6.20.120.50">
    <property type="match status" value="1"/>
</dbReference>
<dbReference type="Pfam" id="PF16892">
    <property type="entry name" value="CHS5_N"/>
    <property type="match status" value="1"/>
</dbReference>
<dbReference type="InterPro" id="IPR031669">
    <property type="entry name" value="Fn3_2"/>
</dbReference>
<dbReference type="PROSITE" id="PS50853">
    <property type="entry name" value="FN3"/>
    <property type="match status" value="1"/>
</dbReference>
<dbReference type="Gene3D" id="3.40.50.10190">
    <property type="entry name" value="BRCT domain"/>
    <property type="match status" value="1"/>
</dbReference>
<dbReference type="PANTHER" id="PTHR47351">
    <property type="entry name" value="CHITIN BIOSYNTHESIS PROTEIN CHS5"/>
    <property type="match status" value="1"/>
</dbReference>
<evidence type="ECO:0000259" key="3">
    <source>
        <dbReference type="PROSITE" id="PS50853"/>
    </source>
</evidence>
<organism evidence="4 5">
    <name type="scientific">Lentinula detonsa</name>
    <dbReference type="NCBI Taxonomy" id="2804962"/>
    <lineage>
        <taxon>Eukaryota</taxon>
        <taxon>Fungi</taxon>
        <taxon>Dikarya</taxon>
        <taxon>Basidiomycota</taxon>
        <taxon>Agaricomycotina</taxon>
        <taxon>Agaricomycetes</taxon>
        <taxon>Agaricomycetidae</taxon>
        <taxon>Agaricales</taxon>
        <taxon>Marasmiineae</taxon>
        <taxon>Omphalotaceae</taxon>
        <taxon>Lentinula</taxon>
    </lineage>
</organism>
<dbReference type="InterPro" id="IPR001357">
    <property type="entry name" value="BRCT_dom"/>
</dbReference>
<evidence type="ECO:0000259" key="2">
    <source>
        <dbReference type="PROSITE" id="PS50172"/>
    </source>
</evidence>
<dbReference type="InterPro" id="IPR003961">
    <property type="entry name" value="FN3_dom"/>
</dbReference>
<dbReference type="GO" id="GO:0006893">
    <property type="term" value="P:Golgi to plasma membrane transport"/>
    <property type="evidence" value="ECO:0007669"/>
    <property type="project" value="TreeGrafter"/>
</dbReference>
<proteinExistence type="predicted"/>
<dbReference type="InterPro" id="IPR052827">
    <property type="entry name" value="CHS_Export/Cell_Fusion_Reg"/>
</dbReference>
<dbReference type="InterPro" id="IPR036420">
    <property type="entry name" value="BRCT_dom_sf"/>
</dbReference>
<dbReference type="GO" id="GO:0000747">
    <property type="term" value="P:conjugation with cellular fusion"/>
    <property type="evidence" value="ECO:0007669"/>
    <property type="project" value="TreeGrafter"/>
</dbReference>
<dbReference type="InterPro" id="IPR013783">
    <property type="entry name" value="Ig-like_fold"/>
</dbReference>
<accession>A0A9W8NRC1</accession>
<feature type="compositionally biased region" description="Polar residues" evidence="1">
    <location>
        <begin position="315"/>
        <end position="339"/>
    </location>
</feature>
<dbReference type="Pfam" id="PF16893">
    <property type="entry name" value="fn3_2"/>
    <property type="match status" value="1"/>
</dbReference>
<evidence type="ECO:0000313" key="4">
    <source>
        <dbReference type="EMBL" id="KAJ3739305.1"/>
    </source>
</evidence>
<sequence length="472" mass="50631">MNNKHESFTFTVGKLDAGMAILLGERAHLIEFPSILLPPGAIAGSIVNIAVHQNHAEEKRRDGEFWALQNEILNEFGVELPEAPELKLRNVTQTSVTLEWPSIKLATAKLRSLDIYRNSQRLAAIPSPMTNTSTKLSGLDMQTEYSFQLILRTTAGTFPSNLIRVRTHSIEDTSGICVCFGNCQDDVLLENAKMALREMNAKWSDKIQIDTTHFVCTTPATTPNGAQASGSASGAPGVEYQRALQLSIPVVTPHWILACHSEKRMVAIGAYYLGAEPSASTHSFRPQSMSQASQSTSSLAARTNRASLPAPARKSPTSTTMPATPESHSAFVNQPNSLGSPIAEEESSSKAESTPPSTTSPSLDDSGASTPTATKRKSRSGTMNRDFRFPPNATETGAARKSPPAALPVKQQGQVDDEGEGEQTAKMITPSAIEVPPPPPVEKERSTGSLGSRHSNDEGDDDVGDTVEVDLS</sequence>
<evidence type="ECO:0000256" key="1">
    <source>
        <dbReference type="SAM" id="MobiDB-lite"/>
    </source>
</evidence>
<comment type="caution">
    <text evidence="4">The sequence shown here is derived from an EMBL/GenBank/DDBJ whole genome shotgun (WGS) entry which is preliminary data.</text>
</comment>
<dbReference type="Proteomes" id="UP001142393">
    <property type="component" value="Unassembled WGS sequence"/>
</dbReference>
<feature type="compositionally biased region" description="Acidic residues" evidence="1">
    <location>
        <begin position="458"/>
        <end position="472"/>
    </location>
</feature>
<dbReference type="GO" id="GO:0034044">
    <property type="term" value="C:exomer complex"/>
    <property type="evidence" value="ECO:0007669"/>
    <property type="project" value="TreeGrafter"/>
</dbReference>
<protein>
    <submittedName>
        <fullName evidence="4">Fibronectin type III/BRCA1 domain-containing protein</fullName>
    </submittedName>
</protein>
<reference evidence="4 5" key="1">
    <citation type="journal article" date="2023" name="Proc. Natl. Acad. Sci. U.S.A.">
        <title>A global phylogenomic analysis of the shiitake genus Lentinula.</title>
        <authorList>
            <person name="Sierra-Patev S."/>
            <person name="Min B."/>
            <person name="Naranjo-Ortiz M."/>
            <person name="Looney B."/>
            <person name="Konkel Z."/>
            <person name="Slot J.C."/>
            <person name="Sakamoto Y."/>
            <person name="Steenwyk J.L."/>
            <person name="Rokas A."/>
            <person name="Carro J."/>
            <person name="Camarero S."/>
            <person name="Ferreira P."/>
            <person name="Molpeceres G."/>
            <person name="Ruiz-Duenas F.J."/>
            <person name="Serrano A."/>
            <person name="Henrissat B."/>
            <person name="Drula E."/>
            <person name="Hughes K.W."/>
            <person name="Mata J.L."/>
            <person name="Ishikawa N.K."/>
            <person name="Vargas-Isla R."/>
            <person name="Ushijima S."/>
            <person name="Smith C.A."/>
            <person name="Donoghue J."/>
            <person name="Ahrendt S."/>
            <person name="Andreopoulos W."/>
            <person name="He G."/>
            <person name="LaButti K."/>
            <person name="Lipzen A."/>
            <person name="Ng V."/>
            <person name="Riley R."/>
            <person name="Sandor L."/>
            <person name="Barry K."/>
            <person name="Martinez A.T."/>
            <person name="Xiao Y."/>
            <person name="Gibbons J.G."/>
            <person name="Terashima K."/>
            <person name="Grigoriev I.V."/>
            <person name="Hibbett D."/>
        </authorList>
    </citation>
    <scope>NUCLEOTIDE SEQUENCE [LARGE SCALE GENOMIC DNA]</scope>
    <source>
        <strain evidence="4 5">TFB7810</strain>
    </source>
</reference>
<feature type="compositionally biased region" description="Low complexity" evidence="1">
    <location>
        <begin position="287"/>
        <end position="301"/>
    </location>
</feature>
<dbReference type="InterPro" id="IPR036116">
    <property type="entry name" value="FN3_sf"/>
</dbReference>
<dbReference type="CDD" id="cd00063">
    <property type="entry name" value="FN3"/>
    <property type="match status" value="1"/>
</dbReference>
<dbReference type="PANTHER" id="PTHR47351:SF1">
    <property type="entry name" value="CHITIN BIOSYNTHESIS PROTEIN CHS5"/>
    <property type="match status" value="1"/>
</dbReference>
<feature type="domain" description="Fibronectin type-III" evidence="3">
    <location>
        <begin position="80"/>
        <end position="170"/>
    </location>
</feature>
<keyword evidence="5" id="KW-1185">Reference proteome</keyword>
<dbReference type="GO" id="GO:0005802">
    <property type="term" value="C:trans-Golgi network"/>
    <property type="evidence" value="ECO:0007669"/>
    <property type="project" value="TreeGrafter"/>
</dbReference>
<gene>
    <name evidence="4" type="ORF">DFH05DRAFT_1530587</name>
</gene>
<dbReference type="SUPFAM" id="SSF49265">
    <property type="entry name" value="Fibronectin type III"/>
    <property type="match status" value="1"/>
</dbReference>